<dbReference type="GO" id="GO:0005886">
    <property type="term" value="C:plasma membrane"/>
    <property type="evidence" value="ECO:0007669"/>
    <property type="project" value="TreeGrafter"/>
</dbReference>
<dbReference type="EMBL" id="PUIB01000002">
    <property type="protein sequence ID" value="PQO42813.1"/>
    <property type="molecule type" value="Genomic_DNA"/>
</dbReference>
<reference evidence="2 3" key="1">
    <citation type="submission" date="2018-02" db="EMBL/GenBank/DDBJ databases">
        <title>Comparative genomes isolates from brazilian mangrove.</title>
        <authorList>
            <person name="Araujo J.E."/>
            <person name="Taketani R.G."/>
            <person name="Silva M.C.P."/>
            <person name="Loureco M.V."/>
            <person name="Andreote F.D."/>
        </authorList>
    </citation>
    <scope>NUCLEOTIDE SEQUENCE [LARGE SCALE GENOMIC DNA]</scope>
    <source>
        <strain evidence="2 3">NAP PRIS-MGV</strain>
    </source>
</reference>
<evidence type="ECO:0008006" key="4">
    <source>
        <dbReference type="Google" id="ProtNLM"/>
    </source>
</evidence>
<feature type="transmembrane region" description="Helical" evidence="1">
    <location>
        <begin position="108"/>
        <end position="128"/>
    </location>
</feature>
<comment type="caution">
    <text evidence="2">The sequence shown here is derived from an EMBL/GenBank/DDBJ whole genome shotgun (WGS) entry which is preliminary data.</text>
</comment>
<dbReference type="InterPro" id="IPR052712">
    <property type="entry name" value="Acid_resist_chaperone_HdeD"/>
</dbReference>
<feature type="transmembrane region" description="Helical" evidence="1">
    <location>
        <begin position="134"/>
        <end position="159"/>
    </location>
</feature>
<dbReference type="Pfam" id="PF03729">
    <property type="entry name" value="DUF308"/>
    <property type="match status" value="1"/>
</dbReference>
<organism evidence="2 3">
    <name type="scientific">Blastopirellula marina</name>
    <dbReference type="NCBI Taxonomy" id="124"/>
    <lineage>
        <taxon>Bacteria</taxon>
        <taxon>Pseudomonadati</taxon>
        <taxon>Planctomycetota</taxon>
        <taxon>Planctomycetia</taxon>
        <taxon>Pirellulales</taxon>
        <taxon>Pirellulaceae</taxon>
        <taxon>Blastopirellula</taxon>
    </lineage>
</organism>
<protein>
    <recommendedName>
        <fullName evidence="4">HdeD family acid-resistance protein</fullName>
    </recommendedName>
</protein>
<evidence type="ECO:0000313" key="2">
    <source>
        <dbReference type="EMBL" id="PQO42813.1"/>
    </source>
</evidence>
<dbReference type="Proteomes" id="UP000239388">
    <property type="component" value="Unassembled WGS sequence"/>
</dbReference>
<sequence>MGFLTVAMGAVAIASPLIAGTAIVYLVGAVLLIAGITQIAGGIQADTMSHKLMPLILGVVTTLGGIAALAHPLVGLEVLTLFLAAYFVAEGIWKVIASFNFRPAQGWLALLFSGIITWLLGAMIWLQWPDSGLWAIGILVGVNLLMTGMALLALAATVGKIADQMDSQMHDGQAPA</sequence>
<keyword evidence="1" id="KW-1133">Transmembrane helix</keyword>
<feature type="transmembrane region" description="Helical" evidence="1">
    <location>
        <begin position="55"/>
        <end position="73"/>
    </location>
</feature>
<gene>
    <name evidence="2" type="ORF">C5Y98_01265</name>
</gene>
<feature type="transmembrane region" description="Helical" evidence="1">
    <location>
        <begin position="79"/>
        <end position="96"/>
    </location>
</feature>
<evidence type="ECO:0000256" key="1">
    <source>
        <dbReference type="SAM" id="Phobius"/>
    </source>
</evidence>
<accession>A0A2S8GEG6</accession>
<dbReference type="PANTHER" id="PTHR34989">
    <property type="entry name" value="PROTEIN HDED"/>
    <property type="match status" value="1"/>
</dbReference>
<dbReference type="PANTHER" id="PTHR34989:SF1">
    <property type="entry name" value="PROTEIN HDED"/>
    <property type="match status" value="1"/>
</dbReference>
<name>A0A2S8GEG6_9BACT</name>
<keyword evidence="1" id="KW-0472">Membrane</keyword>
<dbReference type="InterPro" id="IPR005325">
    <property type="entry name" value="DUF308_memb"/>
</dbReference>
<evidence type="ECO:0000313" key="3">
    <source>
        <dbReference type="Proteomes" id="UP000239388"/>
    </source>
</evidence>
<proteinExistence type="predicted"/>
<keyword evidence="1" id="KW-0812">Transmembrane</keyword>
<dbReference type="AlphaFoldDB" id="A0A2S8GEG6"/>